<comment type="caution">
    <text evidence="4">The sequence shown here is derived from an EMBL/GenBank/DDBJ whole genome shotgun (WGS) entry which is preliminary data.</text>
</comment>
<name>A0A2I0STJ5_9ACTN</name>
<feature type="compositionally biased region" description="Low complexity" evidence="1">
    <location>
        <begin position="70"/>
        <end position="97"/>
    </location>
</feature>
<evidence type="ECO:0000256" key="2">
    <source>
        <dbReference type="SAM" id="SignalP"/>
    </source>
</evidence>
<dbReference type="InterPro" id="IPR025326">
    <property type="entry name" value="DUF4232"/>
</dbReference>
<evidence type="ECO:0000256" key="1">
    <source>
        <dbReference type="SAM" id="MobiDB-lite"/>
    </source>
</evidence>
<dbReference type="Proteomes" id="UP000236178">
    <property type="component" value="Unassembled WGS sequence"/>
</dbReference>
<gene>
    <name evidence="4" type="ORF">CW362_09525</name>
</gene>
<feature type="domain" description="DUF4232" evidence="3">
    <location>
        <begin position="100"/>
        <end position="225"/>
    </location>
</feature>
<dbReference type="RefSeq" id="WP_103549023.1">
    <property type="nucleotide sequence ID" value="NZ_JBHJSK010000013.1"/>
</dbReference>
<accession>A0A2I0STJ5</accession>
<feature type="region of interest" description="Disordered" evidence="1">
    <location>
        <begin position="30"/>
        <end position="100"/>
    </location>
</feature>
<feature type="chain" id="PRO_5039098025" description="DUF4232 domain-containing protein" evidence="2">
    <location>
        <begin position="28"/>
        <end position="235"/>
    </location>
</feature>
<keyword evidence="5" id="KW-1185">Reference proteome</keyword>
<evidence type="ECO:0000259" key="3">
    <source>
        <dbReference type="Pfam" id="PF14016"/>
    </source>
</evidence>
<feature type="compositionally biased region" description="Low complexity" evidence="1">
    <location>
        <begin position="40"/>
        <end position="52"/>
    </location>
</feature>
<evidence type="ECO:0000313" key="4">
    <source>
        <dbReference type="EMBL" id="PKT73251.1"/>
    </source>
</evidence>
<feature type="signal peptide" evidence="2">
    <location>
        <begin position="1"/>
        <end position="27"/>
    </location>
</feature>
<dbReference type="EMBL" id="PJOS01000013">
    <property type="protein sequence ID" value="PKT73251.1"/>
    <property type="molecule type" value="Genomic_DNA"/>
</dbReference>
<proteinExistence type="predicted"/>
<keyword evidence="2" id="KW-0732">Signal</keyword>
<protein>
    <recommendedName>
        <fullName evidence="3">DUF4232 domain-containing protein</fullName>
    </recommendedName>
</protein>
<evidence type="ECO:0000313" key="5">
    <source>
        <dbReference type="Proteomes" id="UP000236178"/>
    </source>
</evidence>
<dbReference type="Pfam" id="PF14016">
    <property type="entry name" value="DUF4232"/>
    <property type="match status" value="1"/>
</dbReference>
<dbReference type="AlphaFoldDB" id="A0A2I0STJ5"/>
<reference evidence="4 5" key="1">
    <citation type="submission" date="2017-12" db="EMBL/GenBank/DDBJ databases">
        <title>Streptomyces populusis sp. nov., a novel endophytic actinobacterium isolated from stems of Populus adenopoda Maxim.</title>
        <authorList>
            <person name="Wang Z."/>
        </authorList>
    </citation>
    <scope>NUCLEOTIDE SEQUENCE [LARGE SCALE GENOMIC DNA]</scope>
    <source>
        <strain evidence="4 5">A249</strain>
    </source>
</reference>
<dbReference type="PROSITE" id="PS51257">
    <property type="entry name" value="PROKAR_LIPOPROTEIN"/>
    <property type="match status" value="1"/>
</dbReference>
<dbReference type="OrthoDB" id="4327298at2"/>
<sequence length="235" mass="23000">MSTIRNRTVFLAVTATAVLGLAAIACGSEGSGARASGQEATSSPLAASSAASTRDAGSAEDSGTAGGSAGATPTGSGSGQDAVSGSGSDTGSASGSTPACTTKDVAISAARKDGPPYTHIVLTARNTSGHSCRMNGFPEIQFLEGHRENVPAVAKSKPAAPVVLAAGAPAYALVRLSDGGKDEDTEPVIAFSVTVQGSGAAATVRAPGAEGVAVDSAKWATGYWTPELRNGADDF</sequence>
<organism evidence="4 5">
    <name type="scientific">Streptomyces populi</name>
    <dbReference type="NCBI Taxonomy" id="2058924"/>
    <lineage>
        <taxon>Bacteria</taxon>
        <taxon>Bacillati</taxon>
        <taxon>Actinomycetota</taxon>
        <taxon>Actinomycetes</taxon>
        <taxon>Kitasatosporales</taxon>
        <taxon>Streptomycetaceae</taxon>
        <taxon>Streptomyces</taxon>
    </lineage>
</organism>